<dbReference type="EMBL" id="KN833008">
    <property type="protein sequence ID" value="KIM79722.1"/>
    <property type="molecule type" value="Genomic_DNA"/>
</dbReference>
<dbReference type="Proteomes" id="UP000054166">
    <property type="component" value="Unassembled WGS sequence"/>
</dbReference>
<dbReference type="InParanoid" id="A0A0C3BQZ5"/>
<dbReference type="InterPro" id="IPR015797">
    <property type="entry name" value="NUDIX_hydrolase-like_dom_sf"/>
</dbReference>
<proteinExistence type="predicted"/>
<dbReference type="InterPro" id="IPR000086">
    <property type="entry name" value="NUDIX_hydrolase_dom"/>
</dbReference>
<keyword evidence="3" id="KW-1185">Reference proteome</keyword>
<evidence type="ECO:0000313" key="2">
    <source>
        <dbReference type="EMBL" id="KIM79722.1"/>
    </source>
</evidence>
<protein>
    <recommendedName>
        <fullName evidence="1">Nudix hydrolase domain-containing protein</fullName>
    </recommendedName>
</protein>
<evidence type="ECO:0000313" key="3">
    <source>
        <dbReference type="Proteomes" id="UP000054166"/>
    </source>
</evidence>
<dbReference type="Gene3D" id="3.90.79.10">
    <property type="entry name" value="Nucleoside Triphosphate Pyrophosphohydrolase"/>
    <property type="match status" value="1"/>
</dbReference>
<organism evidence="2 3">
    <name type="scientific">Piloderma croceum (strain F 1598)</name>
    <dbReference type="NCBI Taxonomy" id="765440"/>
    <lineage>
        <taxon>Eukaryota</taxon>
        <taxon>Fungi</taxon>
        <taxon>Dikarya</taxon>
        <taxon>Basidiomycota</taxon>
        <taxon>Agaricomycotina</taxon>
        <taxon>Agaricomycetes</taxon>
        <taxon>Agaricomycetidae</taxon>
        <taxon>Atheliales</taxon>
        <taxon>Atheliaceae</taxon>
        <taxon>Piloderma</taxon>
    </lineage>
</organism>
<dbReference type="OrthoDB" id="10259236at2759"/>
<dbReference type="AlphaFoldDB" id="A0A0C3BQZ5"/>
<evidence type="ECO:0000259" key="1">
    <source>
        <dbReference type="Pfam" id="PF00293"/>
    </source>
</evidence>
<gene>
    <name evidence="2" type="ORF">PILCRDRAFT_823267</name>
</gene>
<sequence>MGESIEAAAIRETFEETGYPCELIPVRMPTRAPAPGVNVMDVVRVMNNATEPVAVTLRNLDREGCKFIWWFIARVKSHGAEKVEGTQTESEDYVSEFFDADDAVEKVSHEWGRHALEQALEVVKDNVKVRGMDVLFP</sequence>
<feature type="domain" description="Nudix hydrolase" evidence="1">
    <location>
        <begin position="2"/>
        <end position="32"/>
    </location>
</feature>
<accession>A0A0C3BQZ5</accession>
<reference evidence="3" key="2">
    <citation type="submission" date="2015-01" db="EMBL/GenBank/DDBJ databases">
        <title>Evolutionary Origins and Diversification of the Mycorrhizal Mutualists.</title>
        <authorList>
            <consortium name="DOE Joint Genome Institute"/>
            <consortium name="Mycorrhizal Genomics Consortium"/>
            <person name="Kohler A."/>
            <person name="Kuo A."/>
            <person name="Nagy L.G."/>
            <person name="Floudas D."/>
            <person name="Copeland A."/>
            <person name="Barry K.W."/>
            <person name="Cichocki N."/>
            <person name="Veneault-Fourrey C."/>
            <person name="LaButti K."/>
            <person name="Lindquist E.A."/>
            <person name="Lipzen A."/>
            <person name="Lundell T."/>
            <person name="Morin E."/>
            <person name="Murat C."/>
            <person name="Riley R."/>
            <person name="Ohm R."/>
            <person name="Sun H."/>
            <person name="Tunlid A."/>
            <person name="Henrissat B."/>
            <person name="Grigoriev I.V."/>
            <person name="Hibbett D.S."/>
            <person name="Martin F."/>
        </authorList>
    </citation>
    <scope>NUCLEOTIDE SEQUENCE [LARGE SCALE GENOMIC DNA]</scope>
    <source>
        <strain evidence="3">F 1598</strain>
    </source>
</reference>
<dbReference type="SUPFAM" id="SSF55811">
    <property type="entry name" value="Nudix"/>
    <property type="match status" value="1"/>
</dbReference>
<reference evidence="2 3" key="1">
    <citation type="submission" date="2014-04" db="EMBL/GenBank/DDBJ databases">
        <authorList>
            <consortium name="DOE Joint Genome Institute"/>
            <person name="Kuo A."/>
            <person name="Tarkka M."/>
            <person name="Buscot F."/>
            <person name="Kohler A."/>
            <person name="Nagy L.G."/>
            <person name="Floudas D."/>
            <person name="Copeland A."/>
            <person name="Barry K.W."/>
            <person name="Cichocki N."/>
            <person name="Veneault-Fourrey C."/>
            <person name="LaButti K."/>
            <person name="Lindquist E.A."/>
            <person name="Lipzen A."/>
            <person name="Lundell T."/>
            <person name="Morin E."/>
            <person name="Murat C."/>
            <person name="Sun H."/>
            <person name="Tunlid A."/>
            <person name="Henrissat B."/>
            <person name="Grigoriev I.V."/>
            <person name="Hibbett D.S."/>
            <person name="Martin F."/>
            <person name="Nordberg H.P."/>
            <person name="Cantor M.N."/>
            <person name="Hua S.X."/>
        </authorList>
    </citation>
    <scope>NUCLEOTIDE SEQUENCE [LARGE SCALE GENOMIC DNA]</scope>
    <source>
        <strain evidence="2 3">F 1598</strain>
    </source>
</reference>
<dbReference type="HOGENOM" id="CLU_037162_2_2_1"/>
<dbReference type="Pfam" id="PF00293">
    <property type="entry name" value="NUDIX"/>
    <property type="match status" value="1"/>
</dbReference>
<name>A0A0C3BQZ5_PILCF</name>